<comment type="caution">
    <text evidence="1">The sequence shown here is derived from an EMBL/GenBank/DDBJ whole genome shotgun (WGS) entry which is preliminary data.</text>
</comment>
<name>A0A550C7Y0_9AGAR</name>
<dbReference type="AlphaFoldDB" id="A0A550C7Y0"/>
<organism evidence="1 2">
    <name type="scientific">Schizophyllum amplum</name>
    <dbReference type="NCBI Taxonomy" id="97359"/>
    <lineage>
        <taxon>Eukaryota</taxon>
        <taxon>Fungi</taxon>
        <taxon>Dikarya</taxon>
        <taxon>Basidiomycota</taxon>
        <taxon>Agaricomycotina</taxon>
        <taxon>Agaricomycetes</taxon>
        <taxon>Agaricomycetidae</taxon>
        <taxon>Agaricales</taxon>
        <taxon>Schizophyllaceae</taxon>
        <taxon>Schizophyllum</taxon>
    </lineage>
</organism>
<evidence type="ECO:0000313" key="1">
    <source>
        <dbReference type="EMBL" id="TRM60887.1"/>
    </source>
</evidence>
<reference evidence="1 2" key="1">
    <citation type="journal article" date="2019" name="New Phytol.">
        <title>Comparative genomics reveals unique wood-decay strategies and fruiting body development in the Schizophyllaceae.</title>
        <authorList>
            <person name="Almasi E."/>
            <person name="Sahu N."/>
            <person name="Krizsan K."/>
            <person name="Balint B."/>
            <person name="Kovacs G.M."/>
            <person name="Kiss B."/>
            <person name="Cseklye J."/>
            <person name="Drula E."/>
            <person name="Henrissat B."/>
            <person name="Nagy I."/>
            <person name="Chovatia M."/>
            <person name="Adam C."/>
            <person name="LaButti K."/>
            <person name="Lipzen A."/>
            <person name="Riley R."/>
            <person name="Grigoriev I.V."/>
            <person name="Nagy L.G."/>
        </authorList>
    </citation>
    <scope>NUCLEOTIDE SEQUENCE [LARGE SCALE GENOMIC DNA]</scope>
    <source>
        <strain evidence="1 2">NL-1724</strain>
    </source>
</reference>
<keyword evidence="2" id="KW-1185">Reference proteome</keyword>
<sequence>MAYIFAQKAKRNYSAQQGHGPREIAALRVLVKDYRHCDVLEVADRVLKDFPYIFLLFYGFDDADLSQSAVTANS</sequence>
<accession>A0A550C7Y0</accession>
<dbReference type="EMBL" id="VDMD01000019">
    <property type="protein sequence ID" value="TRM60887.1"/>
    <property type="molecule type" value="Genomic_DNA"/>
</dbReference>
<evidence type="ECO:0000313" key="2">
    <source>
        <dbReference type="Proteomes" id="UP000320762"/>
    </source>
</evidence>
<protein>
    <submittedName>
        <fullName evidence="1">Uncharacterized protein</fullName>
    </submittedName>
</protein>
<gene>
    <name evidence="1" type="ORF">BD626DRAFT_571267</name>
</gene>
<proteinExistence type="predicted"/>
<dbReference type="Proteomes" id="UP000320762">
    <property type="component" value="Unassembled WGS sequence"/>
</dbReference>